<evidence type="ECO:0000256" key="5">
    <source>
        <dbReference type="ARBA" id="ARBA00022640"/>
    </source>
</evidence>
<feature type="transmembrane region" description="Helical" evidence="10">
    <location>
        <begin position="83"/>
        <end position="101"/>
    </location>
</feature>
<evidence type="ECO:0000256" key="6">
    <source>
        <dbReference type="ARBA" id="ARBA00023078"/>
    </source>
</evidence>
<evidence type="ECO:0000256" key="8">
    <source>
        <dbReference type="ARBA" id="ARBA00023276"/>
    </source>
</evidence>
<evidence type="ECO:0000313" key="11">
    <source>
        <dbReference type="EMBL" id="CAD7695329.1"/>
    </source>
</evidence>
<evidence type="ECO:0000256" key="9">
    <source>
        <dbReference type="ARBA" id="ARBA00031756"/>
    </source>
</evidence>
<proteinExistence type="inferred from homology"/>
<accession>A0A8S1IVP2</accession>
<comment type="similarity">
    <text evidence="2">Belongs to the psbW family.</text>
</comment>
<evidence type="ECO:0000256" key="3">
    <source>
        <dbReference type="ARBA" id="ARBA00022528"/>
    </source>
</evidence>
<dbReference type="EMBL" id="CAJHUC010000332">
    <property type="protein sequence ID" value="CAD7695329.1"/>
    <property type="molecule type" value="Genomic_DNA"/>
</dbReference>
<evidence type="ECO:0000256" key="4">
    <source>
        <dbReference type="ARBA" id="ARBA00022531"/>
    </source>
</evidence>
<dbReference type="GO" id="GO:0009523">
    <property type="term" value="C:photosystem II"/>
    <property type="evidence" value="ECO:0007669"/>
    <property type="project" value="UniProtKB-KW"/>
</dbReference>
<dbReference type="InterPro" id="IPR009806">
    <property type="entry name" value="PSII_PsbW_class2"/>
</dbReference>
<keyword evidence="4" id="KW-0602">Photosynthesis</keyword>
<evidence type="ECO:0000313" key="12">
    <source>
        <dbReference type="Proteomes" id="UP000708148"/>
    </source>
</evidence>
<name>A0A8S1IVP2_9CHLO</name>
<dbReference type="AlphaFoldDB" id="A0A8S1IVP2"/>
<keyword evidence="10" id="KW-1133">Transmembrane helix</keyword>
<dbReference type="Pfam" id="PF07123">
    <property type="entry name" value="PsbW"/>
    <property type="match status" value="1"/>
</dbReference>
<keyword evidence="5" id="KW-0934">Plastid</keyword>
<keyword evidence="10" id="KW-0812">Transmembrane</keyword>
<evidence type="ECO:0000256" key="1">
    <source>
        <dbReference type="ARBA" id="ARBA00004581"/>
    </source>
</evidence>
<comment type="caution">
    <text evidence="11">The sequence shown here is derived from an EMBL/GenBank/DDBJ whole genome shotgun (WGS) entry which is preliminary data.</text>
</comment>
<keyword evidence="3" id="KW-0150">Chloroplast</keyword>
<dbReference type="Proteomes" id="UP000708148">
    <property type="component" value="Unassembled WGS sequence"/>
</dbReference>
<keyword evidence="8" id="KW-0604">Photosystem II</keyword>
<feature type="transmembrane region" description="Helical" evidence="10">
    <location>
        <begin position="44"/>
        <end position="63"/>
    </location>
</feature>
<keyword evidence="6" id="KW-0793">Thylakoid</keyword>
<dbReference type="GO" id="GO:0015979">
    <property type="term" value="P:photosynthesis"/>
    <property type="evidence" value="ECO:0007669"/>
    <property type="project" value="UniProtKB-KW"/>
</dbReference>
<dbReference type="PANTHER" id="PTHR34552:SF1">
    <property type="entry name" value="PHOTOSYSTEM II REACTION CENTER W PROTEIN, CHLOROPLASTIC"/>
    <property type="match status" value="1"/>
</dbReference>
<keyword evidence="7 10" id="KW-0472">Membrane</keyword>
<reference evidence="11" key="1">
    <citation type="submission" date="2020-12" db="EMBL/GenBank/DDBJ databases">
        <authorList>
            <person name="Iha C."/>
        </authorList>
    </citation>
    <scope>NUCLEOTIDE SEQUENCE</scope>
</reference>
<protein>
    <recommendedName>
        <fullName evidence="9">PSII 6.1 kDa protein</fullName>
    </recommendedName>
</protein>
<dbReference type="PANTHER" id="PTHR34552">
    <property type="entry name" value="PHOTOSYSTEM II REACTION CENTER W PROTEIN, CHLOROPLASTIC"/>
    <property type="match status" value="1"/>
</dbReference>
<evidence type="ECO:0000256" key="2">
    <source>
        <dbReference type="ARBA" id="ARBA00010395"/>
    </source>
</evidence>
<evidence type="ECO:0000256" key="7">
    <source>
        <dbReference type="ARBA" id="ARBA00023136"/>
    </source>
</evidence>
<evidence type="ECO:0000256" key="10">
    <source>
        <dbReference type="SAM" id="Phobius"/>
    </source>
</evidence>
<keyword evidence="12" id="KW-1185">Reference proteome</keyword>
<dbReference type="OrthoDB" id="2017665at2759"/>
<dbReference type="GO" id="GO:0009535">
    <property type="term" value="C:chloroplast thylakoid membrane"/>
    <property type="evidence" value="ECO:0007669"/>
    <property type="project" value="UniProtKB-SubCell"/>
</dbReference>
<gene>
    <name evidence="11" type="ORF">OSTQU699_LOCUS690</name>
</gene>
<comment type="subcellular location">
    <subcellularLocation>
        <location evidence="1">Plastid</location>
        <location evidence="1">Chloroplast thylakoid membrane</location>
        <topology evidence="1">Single-pass membrane protein</topology>
    </subcellularLocation>
</comment>
<sequence length="118" mass="11506">MASLCASTSTVKGVSLSQKVAAAKPAPVRAVACRASLESTGKKVAAAAAAVVPAILTNPALAVVDPRLGGEGTGAPLGLVEAAPGWALLLTFGLVWSLYATSAKDLGGGESDDSGMSL</sequence>
<organism evidence="11 12">
    <name type="scientific">Ostreobium quekettii</name>
    <dbReference type="NCBI Taxonomy" id="121088"/>
    <lineage>
        <taxon>Eukaryota</taxon>
        <taxon>Viridiplantae</taxon>
        <taxon>Chlorophyta</taxon>
        <taxon>core chlorophytes</taxon>
        <taxon>Ulvophyceae</taxon>
        <taxon>TCBD clade</taxon>
        <taxon>Bryopsidales</taxon>
        <taxon>Ostreobineae</taxon>
        <taxon>Ostreobiaceae</taxon>
        <taxon>Ostreobium</taxon>
    </lineage>
</organism>